<evidence type="ECO:0000313" key="3">
    <source>
        <dbReference type="EMBL" id="TQV95576.1"/>
    </source>
</evidence>
<comment type="caution">
    <text evidence="3">The sequence shown here is derived from an EMBL/GenBank/DDBJ whole genome shotgun (WGS) entry which is preliminary data.</text>
</comment>
<feature type="signal peptide" evidence="2">
    <location>
        <begin position="1"/>
        <end position="24"/>
    </location>
</feature>
<organism evidence="3 4">
    <name type="scientific">Cordyceps javanica</name>
    <dbReference type="NCBI Taxonomy" id="43265"/>
    <lineage>
        <taxon>Eukaryota</taxon>
        <taxon>Fungi</taxon>
        <taxon>Dikarya</taxon>
        <taxon>Ascomycota</taxon>
        <taxon>Pezizomycotina</taxon>
        <taxon>Sordariomycetes</taxon>
        <taxon>Hypocreomycetidae</taxon>
        <taxon>Hypocreales</taxon>
        <taxon>Cordycipitaceae</taxon>
        <taxon>Cordyceps</taxon>
    </lineage>
</organism>
<feature type="chain" id="PRO_5022170691" evidence="2">
    <location>
        <begin position="25"/>
        <end position="836"/>
    </location>
</feature>
<reference evidence="3 4" key="1">
    <citation type="journal article" date="2019" name="Appl. Microbiol. Biotechnol.">
        <title>Genome sequence of Isaria javanica and comparative genome analysis insights into family S53 peptidase evolution in fungal entomopathogens.</title>
        <authorList>
            <person name="Lin R."/>
            <person name="Zhang X."/>
            <person name="Xin B."/>
            <person name="Zou M."/>
            <person name="Gao Y."/>
            <person name="Qin F."/>
            <person name="Hu Q."/>
            <person name="Xie B."/>
            <person name="Cheng X."/>
        </authorList>
    </citation>
    <scope>NUCLEOTIDE SEQUENCE [LARGE SCALE GENOMIC DNA]</scope>
    <source>
        <strain evidence="3 4">IJ1G</strain>
    </source>
</reference>
<dbReference type="EMBL" id="SPUK01000007">
    <property type="protein sequence ID" value="TQV95576.1"/>
    <property type="molecule type" value="Genomic_DNA"/>
</dbReference>
<gene>
    <name evidence="3" type="ORF">IF1G_05405</name>
</gene>
<dbReference type="Gene3D" id="1.10.490.40">
    <property type="entry name" value="Diphtheria toxin, translocation domain"/>
    <property type="match status" value="1"/>
</dbReference>
<dbReference type="STRING" id="43265.A0A545VZS8"/>
<keyword evidence="4" id="KW-1185">Reference proteome</keyword>
<proteinExistence type="predicted"/>
<accession>A0A545VZS8</accession>
<feature type="region of interest" description="Disordered" evidence="1">
    <location>
        <begin position="259"/>
        <end position="292"/>
    </location>
</feature>
<feature type="compositionally biased region" description="Polar residues" evidence="1">
    <location>
        <begin position="261"/>
        <end position="273"/>
    </location>
</feature>
<dbReference type="AlphaFoldDB" id="A0A545VZS8"/>
<dbReference type="OrthoDB" id="4917004at2759"/>
<evidence type="ECO:0000313" key="4">
    <source>
        <dbReference type="Proteomes" id="UP000315783"/>
    </source>
</evidence>
<sequence length="836" mass="91208">MLILRRAFLLGLAAAHLVASRATGNAPDHDHILKRGVPEPQGDIRIPKEIVLGSETWTRAEILAAIDKPVNPPKPFGNHGVEWKSNKWVPKKTLFEGVGSKLTEYDLTRNPAVRGKFRAITTANKNFIGITEHAADNNVKSIWDVKALTREGQWVKLGVSGDRVTGTNGLHFARKDIAAAMQSQAKDKVSGKLWKSKISPMGGGNTDVFNVVYEGNEFKYIEDTSGAKVFEKPGPVCKRDATKRACGLGEDILKSIVTDGEGTTNTKQGNSKANPGEEVGSIGKPTNTKGGKPVSELAIPKSQQVQTSKLAKLAEGLSQKEFESLANSRGLLTSITETSGYSVNDIRTKVLGYKPLSPESASFKIRPAKLASGAATSALTVAGVTLWVKGIVDAFESDDANGLDKAAAVTAIIPFVGCTTNLAVETLRGYIDVLDAMLCYSGDALFLTPVPELGLVLHIIRGILSLAKLPTAPGKEVFLQHRDSRWHQFLGDNVYTYIYSDTGKPFPSKEKSFREKLNSSLTVQGLAVISEGAERIGAVQALSQIAIEESHNTTEKDEITKMALEAADQLRAAAWNETIRTQRTYLLKLPDVLREQTTAALKPIADTFNEDYIKGVTSPETAAHYSSRGLSVLNGTTTTVEEELNSVGAYLKTKPPPLPKAFVLAYILGQSNGLEGLDPLVLSPRHYLAEQSEPKLSEDRINFFSLYHSLEVVKLLQGRVEEGELRNPWRSDIRDARPLHLLIAMRYGQVFQQQKGSWHSGPDIPPVINRESLAGTAMLAAVTLLEEGVVQNLPKEGQFLSYKQLASEDMILSMLRLAKEQYGYRQQPHATKRSEI</sequence>
<dbReference type="Proteomes" id="UP000315783">
    <property type="component" value="Unassembled WGS sequence"/>
</dbReference>
<keyword evidence="2" id="KW-0732">Signal</keyword>
<evidence type="ECO:0000256" key="2">
    <source>
        <dbReference type="SAM" id="SignalP"/>
    </source>
</evidence>
<name>A0A545VZS8_9HYPO</name>
<protein>
    <submittedName>
        <fullName evidence="3">Heat-labile enterotoxin, A chain</fullName>
    </submittedName>
</protein>
<evidence type="ECO:0000256" key="1">
    <source>
        <dbReference type="SAM" id="MobiDB-lite"/>
    </source>
</evidence>